<comment type="caution">
    <text evidence="2">The sequence shown here is derived from an EMBL/GenBank/DDBJ whole genome shotgun (WGS) entry which is preliminary data.</text>
</comment>
<dbReference type="EMBL" id="JABAHT010002495">
    <property type="protein sequence ID" value="KAF4647292.1"/>
    <property type="molecule type" value="Genomic_DNA"/>
</dbReference>
<sequence length="169" mass="18423">SEIAKGAPRTENLTEKLSTLPVCSPDNLTIDFIAADKFRSLAAKRQIRLKYFPVASSSLAGWDETKAAAGSTPDEDSKSKSFDQKSSRRGLPTHGIKSIVDKLGNDASDRFDAHVHAVGADSMSIQCGNPNNDTDNCQVPDEALYCQQCRRKEHLPYVCPAAQLVTKQQ</sequence>
<dbReference type="Proteomes" id="UP000570595">
    <property type="component" value="Unassembled WGS sequence"/>
</dbReference>
<feature type="non-terminal residue" evidence="2">
    <location>
        <position position="169"/>
    </location>
</feature>
<protein>
    <submittedName>
        <fullName evidence="2">Uncharacterized protein</fullName>
    </submittedName>
</protein>
<proteinExistence type="predicted"/>
<evidence type="ECO:0000313" key="3">
    <source>
        <dbReference type="Proteomes" id="UP000570595"/>
    </source>
</evidence>
<organism evidence="2 3">
    <name type="scientific">Perkinsus olseni</name>
    <name type="common">Perkinsus atlanticus</name>
    <dbReference type="NCBI Taxonomy" id="32597"/>
    <lineage>
        <taxon>Eukaryota</taxon>
        <taxon>Sar</taxon>
        <taxon>Alveolata</taxon>
        <taxon>Perkinsozoa</taxon>
        <taxon>Perkinsea</taxon>
        <taxon>Perkinsida</taxon>
        <taxon>Perkinsidae</taxon>
        <taxon>Perkinsus</taxon>
    </lineage>
</organism>
<gene>
    <name evidence="2" type="ORF">FOZ61_004358</name>
</gene>
<feature type="compositionally biased region" description="Basic and acidic residues" evidence="1">
    <location>
        <begin position="75"/>
        <end position="86"/>
    </location>
</feature>
<evidence type="ECO:0000313" key="2">
    <source>
        <dbReference type="EMBL" id="KAF4647292.1"/>
    </source>
</evidence>
<reference evidence="2 3" key="1">
    <citation type="submission" date="2020-04" db="EMBL/GenBank/DDBJ databases">
        <title>Perkinsus olseni comparative genomics.</title>
        <authorList>
            <person name="Bogema D.R."/>
        </authorList>
    </citation>
    <scope>NUCLEOTIDE SEQUENCE [LARGE SCALE GENOMIC DNA]</scope>
    <source>
        <strain evidence="2">ATCC PRA-179</strain>
    </source>
</reference>
<dbReference type="AlphaFoldDB" id="A0A7J6KKA2"/>
<name>A0A7J6KKA2_PEROL</name>
<evidence type="ECO:0000256" key="1">
    <source>
        <dbReference type="SAM" id="MobiDB-lite"/>
    </source>
</evidence>
<accession>A0A7J6KKA2</accession>
<feature type="non-terminal residue" evidence="2">
    <location>
        <position position="1"/>
    </location>
</feature>
<feature type="region of interest" description="Disordered" evidence="1">
    <location>
        <begin position="64"/>
        <end position="96"/>
    </location>
</feature>